<evidence type="ECO:0000259" key="7">
    <source>
        <dbReference type="PROSITE" id="PS50811"/>
    </source>
</evidence>
<feature type="compositionally biased region" description="Gly residues" evidence="6">
    <location>
        <begin position="306"/>
        <end position="326"/>
    </location>
</feature>
<evidence type="ECO:0000256" key="4">
    <source>
        <dbReference type="ARBA" id="ARBA00023163"/>
    </source>
</evidence>
<keyword evidence="2" id="KW-0805">Transcription regulation</keyword>
<keyword evidence="9" id="KW-1185">Reference proteome</keyword>
<keyword evidence="3" id="KW-0238">DNA-binding</keyword>
<protein>
    <recommendedName>
        <fullName evidence="7">WRKY domain-containing protein</fullName>
    </recommendedName>
</protein>
<feature type="compositionally biased region" description="Low complexity" evidence="6">
    <location>
        <begin position="292"/>
        <end position="305"/>
    </location>
</feature>
<dbReference type="GO" id="GO:0005634">
    <property type="term" value="C:nucleus"/>
    <property type="evidence" value="ECO:0007669"/>
    <property type="project" value="UniProtKB-SubCell"/>
</dbReference>
<dbReference type="Gene3D" id="2.20.25.80">
    <property type="entry name" value="WRKY domain"/>
    <property type="match status" value="1"/>
</dbReference>
<dbReference type="GO" id="GO:0043565">
    <property type="term" value="F:sequence-specific DNA binding"/>
    <property type="evidence" value="ECO:0007669"/>
    <property type="project" value="InterPro"/>
</dbReference>
<dbReference type="Proteomes" id="UP000026960">
    <property type="component" value="Chromosome 3"/>
</dbReference>
<dbReference type="SUPFAM" id="SSF118290">
    <property type="entry name" value="WRKY DNA-binding domain"/>
    <property type="match status" value="1"/>
</dbReference>
<reference evidence="8" key="2">
    <citation type="submission" date="2015-03" db="UniProtKB">
        <authorList>
            <consortium name="EnsemblPlants"/>
        </authorList>
    </citation>
    <scope>IDENTIFICATION</scope>
</reference>
<dbReference type="InterPro" id="IPR036576">
    <property type="entry name" value="WRKY_dom_sf"/>
</dbReference>
<dbReference type="InterPro" id="IPR044810">
    <property type="entry name" value="WRKY_plant"/>
</dbReference>
<feature type="domain" description="WRKY" evidence="7">
    <location>
        <begin position="127"/>
        <end position="195"/>
    </location>
</feature>
<keyword evidence="4" id="KW-0804">Transcription</keyword>
<feature type="region of interest" description="Disordered" evidence="6">
    <location>
        <begin position="292"/>
        <end position="335"/>
    </location>
</feature>
<name>A0A0D3FI62_9ORYZ</name>
<dbReference type="EnsemblPlants" id="OBART03G16400.1">
    <property type="protein sequence ID" value="OBART03G16400.1"/>
    <property type="gene ID" value="OBART03G16400"/>
</dbReference>
<dbReference type="InterPro" id="IPR003657">
    <property type="entry name" value="WRKY_dom"/>
</dbReference>
<dbReference type="PROSITE" id="PS50811">
    <property type="entry name" value="WRKY"/>
    <property type="match status" value="1"/>
</dbReference>
<dbReference type="PANTHER" id="PTHR31282">
    <property type="entry name" value="WRKY TRANSCRIPTION FACTOR 21-RELATED"/>
    <property type="match status" value="1"/>
</dbReference>
<dbReference type="STRING" id="65489.A0A0D3FI62"/>
<feature type="compositionally biased region" description="Basic residues" evidence="6">
    <location>
        <begin position="107"/>
        <end position="125"/>
    </location>
</feature>
<reference evidence="8" key="1">
    <citation type="journal article" date="2009" name="Rice">
        <title>De Novo Next Generation Sequencing of Plant Genomes.</title>
        <authorList>
            <person name="Rounsley S."/>
            <person name="Marri P.R."/>
            <person name="Yu Y."/>
            <person name="He R."/>
            <person name="Sisneros N."/>
            <person name="Goicoechea J.L."/>
            <person name="Lee S.J."/>
            <person name="Angelova A."/>
            <person name="Kudrna D."/>
            <person name="Luo M."/>
            <person name="Affourtit J."/>
            <person name="Desany B."/>
            <person name="Knight J."/>
            <person name="Niazi F."/>
            <person name="Egholm M."/>
            <person name="Wing R.A."/>
        </authorList>
    </citation>
    <scope>NUCLEOTIDE SEQUENCE [LARGE SCALE GENOMIC DNA]</scope>
    <source>
        <strain evidence="8">cv. IRGC 105608</strain>
    </source>
</reference>
<dbReference type="GO" id="GO:0003700">
    <property type="term" value="F:DNA-binding transcription factor activity"/>
    <property type="evidence" value="ECO:0007669"/>
    <property type="project" value="InterPro"/>
</dbReference>
<evidence type="ECO:0000256" key="1">
    <source>
        <dbReference type="ARBA" id="ARBA00004123"/>
    </source>
</evidence>
<keyword evidence="5" id="KW-0539">Nucleus</keyword>
<feature type="region of interest" description="Disordered" evidence="6">
    <location>
        <begin position="92"/>
        <end position="131"/>
    </location>
</feature>
<evidence type="ECO:0000256" key="3">
    <source>
        <dbReference type="ARBA" id="ARBA00023125"/>
    </source>
</evidence>
<evidence type="ECO:0000313" key="8">
    <source>
        <dbReference type="EnsemblPlants" id="OBART03G16400.1"/>
    </source>
</evidence>
<comment type="subcellular location">
    <subcellularLocation>
        <location evidence="1">Nucleus</location>
    </subcellularLocation>
</comment>
<proteinExistence type="predicted"/>
<dbReference type="HOGENOM" id="CLU_071943_1_0_1"/>
<dbReference type="PaxDb" id="65489-OBART03G16400.1"/>
<organism evidence="8">
    <name type="scientific">Oryza barthii</name>
    <dbReference type="NCBI Taxonomy" id="65489"/>
    <lineage>
        <taxon>Eukaryota</taxon>
        <taxon>Viridiplantae</taxon>
        <taxon>Streptophyta</taxon>
        <taxon>Embryophyta</taxon>
        <taxon>Tracheophyta</taxon>
        <taxon>Spermatophyta</taxon>
        <taxon>Magnoliopsida</taxon>
        <taxon>Liliopsida</taxon>
        <taxon>Poales</taxon>
        <taxon>Poaceae</taxon>
        <taxon>BOP clade</taxon>
        <taxon>Oryzoideae</taxon>
        <taxon>Oryzeae</taxon>
        <taxon>Oryzinae</taxon>
        <taxon>Oryza</taxon>
    </lineage>
</organism>
<sequence>MAFSSEGGVPAERVAAAVNDLVEVRDGLVRLRGFLPPPPQAEQSSSRPPCAAELMDATMSKLMSAMATLGGSGDIAGEVDAAGRWTSVAESADPMVVRREGESSAGRTRRRRGGGSRSGRGRSSNKRVAATLEDGHVWRKYGQKDIQNSPYPRSYYRCTHKLDQGCGARRQTQRCEADPSNYDITYYGEHTCRDPSTIIPTAIANAAGAASDGPNNNIISFATGGVVAASSRLAREGTTATTTSAATQLSSSWGTSGGGGGGDDVFSSSGERFMQWDELAAAVGHVSSAGVTSSTVGSAPAAENDGGNGDTAAGGGGGGDSGGGAGSFPSSPSAGSLGFVVGPLGSIEDVDEFFPFDP</sequence>
<dbReference type="Gramene" id="OBART03G16400.1">
    <property type="protein sequence ID" value="OBART03G16400.1"/>
    <property type="gene ID" value="OBART03G16400"/>
</dbReference>
<dbReference type="SMART" id="SM00774">
    <property type="entry name" value="WRKY"/>
    <property type="match status" value="1"/>
</dbReference>
<evidence type="ECO:0000256" key="2">
    <source>
        <dbReference type="ARBA" id="ARBA00023015"/>
    </source>
</evidence>
<evidence type="ECO:0000313" key="9">
    <source>
        <dbReference type="Proteomes" id="UP000026960"/>
    </source>
</evidence>
<evidence type="ECO:0000256" key="6">
    <source>
        <dbReference type="SAM" id="MobiDB-lite"/>
    </source>
</evidence>
<evidence type="ECO:0000256" key="5">
    <source>
        <dbReference type="ARBA" id="ARBA00023242"/>
    </source>
</evidence>
<dbReference type="eggNOG" id="ENOG502SSVM">
    <property type="taxonomic scope" value="Eukaryota"/>
</dbReference>
<dbReference type="AlphaFoldDB" id="A0A0D3FI62"/>
<feature type="region of interest" description="Disordered" evidence="6">
    <location>
        <begin position="239"/>
        <end position="269"/>
    </location>
</feature>
<feature type="compositionally biased region" description="Low complexity" evidence="6">
    <location>
        <begin position="239"/>
        <end position="254"/>
    </location>
</feature>
<dbReference type="Pfam" id="PF03106">
    <property type="entry name" value="WRKY"/>
    <property type="match status" value="1"/>
</dbReference>
<accession>A0A0D3FI62</accession>